<name>A0A928VVB2_9CYAN</name>
<accession>A0A928VVB2</accession>
<proteinExistence type="predicted"/>
<evidence type="ECO:0000313" key="1">
    <source>
        <dbReference type="EMBL" id="MBE9039377.1"/>
    </source>
</evidence>
<reference evidence="1" key="1">
    <citation type="submission" date="2020-10" db="EMBL/GenBank/DDBJ databases">
        <authorList>
            <person name="Castelo-Branco R."/>
            <person name="Eusebio N."/>
            <person name="Adriana R."/>
            <person name="Vieira A."/>
            <person name="Brugerolle De Fraissinette N."/>
            <person name="Rezende De Castro R."/>
            <person name="Schneider M.P."/>
            <person name="Vasconcelos V."/>
            <person name="Leao P.N."/>
        </authorList>
    </citation>
    <scope>NUCLEOTIDE SEQUENCE</scope>
    <source>
        <strain evidence="1">LEGE 11467</strain>
    </source>
</reference>
<protein>
    <submittedName>
        <fullName evidence="1">Uncharacterized protein</fullName>
    </submittedName>
</protein>
<gene>
    <name evidence="1" type="ORF">IQ235_01020</name>
</gene>
<comment type="caution">
    <text evidence="1">The sequence shown here is derived from an EMBL/GenBank/DDBJ whole genome shotgun (WGS) entry which is preliminary data.</text>
</comment>
<sequence length="62" mass="7245">MKEGGYSANHVFISTRGLHFKFETKEKAREFYQVCLNTNKKVVLEQNIVIDIDFANRLDIPQ</sequence>
<dbReference type="Proteomes" id="UP000621799">
    <property type="component" value="Unassembled WGS sequence"/>
</dbReference>
<dbReference type="AlphaFoldDB" id="A0A928VVB2"/>
<organism evidence="1 2">
    <name type="scientific">Zarconia navalis LEGE 11467</name>
    <dbReference type="NCBI Taxonomy" id="1828826"/>
    <lineage>
        <taxon>Bacteria</taxon>
        <taxon>Bacillati</taxon>
        <taxon>Cyanobacteriota</taxon>
        <taxon>Cyanophyceae</taxon>
        <taxon>Oscillatoriophycideae</taxon>
        <taxon>Oscillatoriales</taxon>
        <taxon>Oscillatoriales incertae sedis</taxon>
        <taxon>Zarconia</taxon>
        <taxon>Zarconia navalis</taxon>
    </lineage>
</organism>
<evidence type="ECO:0000313" key="2">
    <source>
        <dbReference type="Proteomes" id="UP000621799"/>
    </source>
</evidence>
<dbReference type="RefSeq" id="WP_264319640.1">
    <property type="nucleotide sequence ID" value="NZ_JADEXN010000007.1"/>
</dbReference>
<dbReference type="EMBL" id="JADEXN010000007">
    <property type="protein sequence ID" value="MBE9039377.1"/>
    <property type="molecule type" value="Genomic_DNA"/>
</dbReference>
<keyword evidence="2" id="KW-1185">Reference proteome</keyword>